<accession>A0A8X7BJX1</accession>
<keyword evidence="2" id="KW-1185">Reference proteome</keyword>
<organism evidence="1 2">
    <name type="scientific">Trichonephila clavipes</name>
    <name type="common">Golden silk orbweaver</name>
    <name type="synonym">Nephila clavipes</name>
    <dbReference type="NCBI Taxonomy" id="2585209"/>
    <lineage>
        <taxon>Eukaryota</taxon>
        <taxon>Metazoa</taxon>
        <taxon>Ecdysozoa</taxon>
        <taxon>Arthropoda</taxon>
        <taxon>Chelicerata</taxon>
        <taxon>Arachnida</taxon>
        <taxon>Araneae</taxon>
        <taxon>Araneomorphae</taxon>
        <taxon>Entelegynae</taxon>
        <taxon>Araneoidea</taxon>
        <taxon>Nephilidae</taxon>
        <taxon>Trichonephila</taxon>
    </lineage>
</organism>
<comment type="caution">
    <text evidence="1">The sequence shown here is derived from an EMBL/GenBank/DDBJ whole genome shotgun (WGS) entry which is preliminary data.</text>
</comment>
<evidence type="ECO:0000313" key="2">
    <source>
        <dbReference type="Proteomes" id="UP000887159"/>
    </source>
</evidence>
<protein>
    <submittedName>
        <fullName evidence="1">Uncharacterized protein</fullName>
    </submittedName>
</protein>
<dbReference type="EMBL" id="BMAU01021407">
    <property type="protein sequence ID" value="GFY33107.1"/>
    <property type="molecule type" value="Genomic_DNA"/>
</dbReference>
<name>A0A8X7BJX1_TRICX</name>
<sequence>MIPFIKRFSYLHLHNLDDLQPDETEVKGIVPSTRLADFVGDVEPPIKLQASRTSRGLLDKTTGITDEPRTKQQREHYCPIRDVGLYKHHGRATALLAININELSPTIDYMFFLCAFDLKEGRSDGRSPVPKLQLQFLHLPCSCCLQETEFGGMRLSYPTSEGEP</sequence>
<proteinExistence type="predicted"/>
<dbReference type="Proteomes" id="UP000887159">
    <property type="component" value="Unassembled WGS sequence"/>
</dbReference>
<dbReference type="AlphaFoldDB" id="A0A8X7BJX1"/>
<gene>
    <name evidence="1" type="ORF">TNCV_2230561</name>
</gene>
<evidence type="ECO:0000313" key="1">
    <source>
        <dbReference type="EMBL" id="GFY33107.1"/>
    </source>
</evidence>
<reference evidence="1" key="1">
    <citation type="submission" date="2020-08" db="EMBL/GenBank/DDBJ databases">
        <title>Multicomponent nature underlies the extraordinary mechanical properties of spider dragline silk.</title>
        <authorList>
            <person name="Kono N."/>
            <person name="Nakamura H."/>
            <person name="Mori M."/>
            <person name="Yoshida Y."/>
            <person name="Ohtoshi R."/>
            <person name="Malay A.D."/>
            <person name="Moran D.A.P."/>
            <person name="Tomita M."/>
            <person name="Numata K."/>
            <person name="Arakawa K."/>
        </authorList>
    </citation>
    <scope>NUCLEOTIDE SEQUENCE</scope>
</reference>